<protein>
    <submittedName>
        <fullName evidence="2">Uncharacterized protein</fullName>
    </submittedName>
</protein>
<dbReference type="eggNOG" id="arCOG09603">
    <property type="taxonomic scope" value="Archaea"/>
</dbReference>
<organism evidence="2 3">
    <name type="scientific">Methanolacinia petrolearia (strain DSM 11571 / OCM 486 / SEBR 4847)</name>
    <name type="common">Methanoplanus petrolearius</name>
    <dbReference type="NCBI Taxonomy" id="679926"/>
    <lineage>
        <taxon>Archaea</taxon>
        <taxon>Methanobacteriati</taxon>
        <taxon>Methanobacteriota</taxon>
        <taxon>Stenosarchaea group</taxon>
        <taxon>Methanomicrobia</taxon>
        <taxon>Methanomicrobiales</taxon>
        <taxon>Methanomicrobiaceae</taxon>
        <taxon>Methanolacinia</taxon>
    </lineage>
</organism>
<feature type="region of interest" description="Disordered" evidence="1">
    <location>
        <begin position="120"/>
        <end position="139"/>
    </location>
</feature>
<proteinExistence type="predicted"/>
<dbReference type="AlphaFoldDB" id="E1RGT9"/>
<dbReference type="EMBL" id="CP002117">
    <property type="protein sequence ID" value="ADN37468.1"/>
    <property type="molecule type" value="Genomic_DNA"/>
</dbReference>
<dbReference type="STRING" id="679926.Mpet_2725"/>
<name>E1RGT9_METP4</name>
<dbReference type="GeneID" id="9745220"/>
<sequence>MQLPRGRFDRFVPEGTISGIVKELGEAGYSGRCSGTVEESVVEIVFDNGTIILAEYSPDIGADALNKLNSNPGGILSAELSFYNPSELKLASEFNPKCIVTKEVPVTVFPGTQEKRRSVERVAEKKAREPEPEVEETADAGNSCEIFIDESEIESIVTNFRSGARDLLKRINLDHLIINDKSGEDEDDKH</sequence>
<evidence type="ECO:0000313" key="3">
    <source>
        <dbReference type="Proteomes" id="UP000006565"/>
    </source>
</evidence>
<evidence type="ECO:0000313" key="2">
    <source>
        <dbReference type="EMBL" id="ADN37468.1"/>
    </source>
</evidence>
<gene>
    <name evidence="2" type="ordered locus">Mpet_2725</name>
</gene>
<dbReference type="Proteomes" id="UP000006565">
    <property type="component" value="Chromosome"/>
</dbReference>
<dbReference type="OrthoDB" id="107259at2157"/>
<dbReference type="HOGENOM" id="CLU_1324014_0_0_2"/>
<reference evidence="2 3" key="1">
    <citation type="journal article" date="2010" name="Stand. Genomic Sci.">
        <title>Complete genome sequence of Methanoplanus petrolearius type strain (SEBR 4847).</title>
        <authorList>
            <person name="Brambilla E."/>
            <person name="Djao O.D."/>
            <person name="Daligault H."/>
            <person name="Lapidus A."/>
            <person name="Lucas S."/>
            <person name="Hammon N."/>
            <person name="Nolan M."/>
            <person name="Tice H."/>
            <person name="Cheng J.F."/>
            <person name="Han C."/>
            <person name="Tapia R."/>
            <person name="Goodwin L."/>
            <person name="Pitluck S."/>
            <person name="Liolios K."/>
            <person name="Ivanova N."/>
            <person name="Mavromatis K."/>
            <person name="Mikhailova N."/>
            <person name="Pati A."/>
            <person name="Chen A."/>
            <person name="Palaniappan K."/>
            <person name="Land M."/>
            <person name="Hauser L."/>
            <person name="Chang Y.J."/>
            <person name="Jeffries C.D."/>
            <person name="Rohde M."/>
            <person name="Spring S."/>
            <person name="Sikorski J."/>
            <person name="Goker M."/>
            <person name="Woyke T."/>
            <person name="Bristow J."/>
            <person name="Eisen J.A."/>
            <person name="Markowitz V."/>
            <person name="Hugenholtz P."/>
            <person name="Kyrpides N.C."/>
            <person name="Klenk H.P."/>
        </authorList>
    </citation>
    <scope>NUCLEOTIDE SEQUENCE [LARGE SCALE GENOMIC DNA]</scope>
    <source>
        <strain evidence="3">DSM 11571 / OCM 486 / SEBR 4847</strain>
    </source>
</reference>
<dbReference type="KEGG" id="mpi:Mpet_2725"/>
<evidence type="ECO:0000256" key="1">
    <source>
        <dbReference type="SAM" id="MobiDB-lite"/>
    </source>
</evidence>
<feature type="compositionally biased region" description="Basic and acidic residues" evidence="1">
    <location>
        <begin position="120"/>
        <end position="131"/>
    </location>
</feature>
<dbReference type="RefSeq" id="WP_013330641.1">
    <property type="nucleotide sequence ID" value="NC_014507.1"/>
</dbReference>
<keyword evidence="3" id="KW-1185">Reference proteome</keyword>
<accession>E1RGT9</accession>